<evidence type="ECO:0000313" key="3">
    <source>
        <dbReference type="Proteomes" id="UP000430508"/>
    </source>
</evidence>
<feature type="domain" description="CD-NTase associated protein 4-like DNA endonuclease" evidence="1">
    <location>
        <begin position="15"/>
        <end position="210"/>
    </location>
</feature>
<dbReference type="AlphaFoldDB" id="A0A857DH13"/>
<proteinExistence type="predicted"/>
<name>A0A857DH13_9FIRM</name>
<dbReference type="InterPro" id="IPR025382">
    <property type="entry name" value="Cap4-like_endonuclease_dom"/>
</dbReference>
<sequence>MELADTYSRIPHDLSGSMSKNRFRQELFWGISKMFDLLDRENFCIVFDYKCDIEIHLSNSIEFYQIKTHKVQSPYKFTALKKIDGKQSIIAKLYLLKDASSPDVPIKCALVSNAFFQIGKTPKADVETFCFTDLDDTSQKTIMKALQNELKRSNVDLNNLHYIYTSMNLLYPQNDLKGKIIGSFEKIKGCEPIKPNALYRLIVDTVEERACYELSAFNYDELVKRKGITKSELDNMLDRHMEKADDSVEQVRVLIDQRQLTIREKGKLKAALAKIVELEYSAKELQQSEKKISGYIKEIATDVTIEQMADILLQQFGSRFSIEYSQEEKYVFLLLIIKRWEGGKYA</sequence>
<evidence type="ECO:0000259" key="1">
    <source>
        <dbReference type="Pfam" id="PF14130"/>
    </source>
</evidence>
<dbReference type="RefSeq" id="WP_019225672.1">
    <property type="nucleotide sequence ID" value="NZ_CP046996.1"/>
</dbReference>
<dbReference type="Proteomes" id="UP000430508">
    <property type="component" value="Chromosome"/>
</dbReference>
<protein>
    <submittedName>
        <fullName evidence="2">DUF4297 domain-containing protein</fullName>
    </submittedName>
</protein>
<organism evidence="2 3">
    <name type="scientific">Dehalobacter restrictus</name>
    <dbReference type="NCBI Taxonomy" id="55583"/>
    <lineage>
        <taxon>Bacteria</taxon>
        <taxon>Bacillati</taxon>
        <taxon>Bacillota</taxon>
        <taxon>Clostridia</taxon>
        <taxon>Eubacteriales</taxon>
        <taxon>Desulfitobacteriaceae</taxon>
        <taxon>Dehalobacter</taxon>
    </lineage>
</organism>
<dbReference type="Pfam" id="PF14130">
    <property type="entry name" value="Cap4_nuclease"/>
    <property type="match status" value="1"/>
</dbReference>
<reference evidence="2 3" key="1">
    <citation type="submission" date="2019-12" db="EMBL/GenBank/DDBJ databases">
        <title>Sequence classification of anaerobic respiratory reductive dehalogenases: First we see many, then we see few.</title>
        <authorList>
            <person name="Molenda O."/>
            <person name="Puentes Jacome L.A."/>
            <person name="Cao X."/>
            <person name="Nesbo C.L."/>
            <person name="Tang S."/>
            <person name="Morson N."/>
            <person name="Patron J."/>
            <person name="Lomheim L."/>
            <person name="Wishart D.S."/>
            <person name="Edwards E.A."/>
        </authorList>
    </citation>
    <scope>NUCLEOTIDE SEQUENCE [LARGE SCALE GENOMIC DNA]</scope>
    <source>
        <strain evidence="2 3">12DCA</strain>
    </source>
</reference>
<dbReference type="GO" id="GO:0004518">
    <property type="term" value="F:nuclease activity"/>
    <property type="evidence" value="ECO:0007669"/>
    <property type="project" value="InterPro"/>
</dbReference>
<evidence type="ECO:0000313" key="2">
    <source>
        <dbReference type="EMBL" id="QGZ99808.1"/>
    </source>
</evidence>
<accession>A0A857DH13</accession>
<gene>
    <name evidence="2" type="ORF">GQ588_03670</name>
</gene>
<dbReference type="EMBL" id="CP046996">
    <property type="protein sequence ID" value="QGZ99808.1"/>
    <property type="molecule type" value="Genomic_DNA"/>
</dbReference>